<reference evidence="3" key="2">
    <citation type="submission" date="2016-05" db="EMBL/GenBank/DDBJ databases">
        <authorList>
            <person name="Lavstsen T."/>
            <person name="Jespersen J.S."/>
        </authorList>
    </citation>
    <scope>NUCLEOTIDE SEQUENCE [LARGE SCALE GENOMIC DNA]</scope>
</reference>
<sequence length="69" mass="8212">MAGSWRGDEAMKRRSDETAKRQSDEADEMYMADEEERTKKRKQRKMTKYTLPYDLLLPLELQLFGLLLV</sequence>
<feature type="compositionally biased region" description="Basic and acidic residues" evidence="1">
    <location>
        <begin position="1"/>
        <end position="24"/>
    </location>
</feature>
<proteinExistence type="predicted"/>
<feature type="compositionally biased region" description="Acidic residues" evidence="1">
    <location>
        <begin position="25"/>
        <end position="35"/>
    </location>
</feature>
<reference evidence="4 5" key="1">
    <citation type="submission" date="2016-05" db="EMBL/GenBank/DDBJ databases">
        <authorList>
            <person name="Naeem Raeece"/>
        </authorList>
    </citation>
    <scope>NUCLEOTIDE SEQUENCE [LARGE SCALE GENOMIC DNA]</scope>
</reference>
<organism evidence="3 4">
    <name type="scientific">Plasmodium ovale wallikeri</name>
    <dbReference type="NCBI Taxonomy" id="864142"/>
    <lineage>
        <taxon>Eukaryota</taxon>
        <taxon>Sar</taxon>
        <taxon>Alveolata</taxon>
        <taxon>Apicomplexa</taxon>
        <taxon>Aconoidasida</taxon>
        <taxon>Haemosporida</taxon>
        <taxon>Plasmodiidae</taxon>
        <taxon>Plasmodium</taxon>
        <taxon>Plasmodium (Plasmodium)</taxon>
    </lineage>
</organism>
<evidence type="ECO:0000313" key="3">
    <source>
        <dbReference type="EMBL" id="SBT35624.1"/>
    </source>
</evidence>
<protein>
    <submittedName>
        <fullName evidence="3">Uncharacterized protein</fullName>
    </submittedName>
</protein>
<accession>A0A1A8YVZ9</accession>
<dbReference type="AlphaFoldDB" id="A0A1A8YVZ9"/>
<dbReference type="Proteomes" id="UP000078550">
    <property type="component" value="Unassembled WGS sequence"/>
</dbReference>
<gene>
    <name evidence="2" type="ORF">POVWA1_026080</name>
    <name evidence="3" type="ORF">POVWA2_025910</name>
</gene>
<dbReference type="EMBL" id="FLRE01000104">
    <property type="protein sequence ID" value="SBT35624.1"/>
    <property type="molecule type" value="Genomic_DNA"/>
</dbReference>
<keyword evidence="5" id="KW-1185">Reference proteome</keyword>
<dbReference type="EMBL" id="FLRD01000079">
    <property type="protein sequence ID" value="SBT35178.1"/>
    <property type="molecule type" value="Genomic_DNA"/>
</dbReference>
<feature type="region of interest" description="Disordered" evidence="1">
    <location>
        <begin position="1"/>
        <end position="44"/>
    </location>
</feature>
<evidence type="ECO:0000313" key="5">
    <source>
        <dbReference type="Proteomes" id="UP000078555"/>
    </source>
</evidence>
<evidence type="ECO:0000313" key="4">
    <source>
        <dbReference type="Proteomes" id="UP000078550"/>
    </source>
</evidence>
<evidence type="ECO:0000256" key="1">
    <source>
        <dbReference type="SAM" id="MobiDB-lite"/>
    </source>
</evidence>
<evidence type="ECO:0000313" key="2">
    <source>
        <dbReference type="EMBL" id="SBT35178.1"/>
    </source>
</evidence>
<dbReference type="Proteomes" id="UP000078555">
    <property type="component" value="Unassembled WGS sequence"/>
</dbReference>
<name>A0A1A8YVZ9_PLAOA</name>